<accession>A0A0E9SNT4</accession>
<dbReference type="EMBL" id="GBXM01065606">
    <property type="protein sequence ID" value="JAH42971.1"/>
    <property type="molecule type" value="Transcribed_RNA"/>
</dbReference>
<evidence type="ECO:0000313" key="1">
    <source>
        <dbReference type="EMBL" id="JAH42971.1"/>
    </source>
</evidence>
<protein>
    <submittedName>
        <fullName evidence="1">Uncharacterized protein</fullName>
    </submittedName>
</protein>
<reference evidence="1" key="1">
    <citation type="submission" date="2014-11" db="EMBL/GenBank/DDBJ databases">
        <authorList>
            <person name="Amaro Gonzalez C."/>
        </authorList>
    </citation>
    <scope>NUCLEOTIDE SEQUENCE</scope>
</reference>
<dbReference type="AlphaFoldDB" id="A0A0E9SNT4"/>
<name>A0A0E9SNT4_ANGAN</name>
<reference evidence="1" key="2">
    <citation type="journal article" date="2015" name="Fish Shellfish Immunol.">
        <title>Early steps in the European eel (Anguilla anguilla)-Vibrio vulnificus interaction in the gills: Role of the RtxA13 toxin.</title>
        <authorList>
            <person name="Callol A."/>
            <person name="Pajuelo D."/>
            <person name="Ebbesson L."/>
            <person name="Teles M."/>
            <person name="MacKenzie S."/>
            <person name="Amaro C."/>
        </authorList>
    </citation>
    <scope>NUCLEOTIDE SEQUENCE</scope>
</reference>
<sequence>MRVAFLKECRLVPATKQFYDYAALMLRC</sequence>
<organism evidence="1">
    <name type="scientific">Anguilla anguilla</name>
    <name type="common">European freshwater eel</name>
    <name type="synonym">Muraena anguilla</name>
    <dbReference type="NCBI Taxonomy" id="7936"/>
    <lineage>
        <taxon>Eukaryota</taxon>
        <taxon>Metazoa</taxon>
        <taxon>Chordata</taxon>
        <taxon>Craniata</taxon>
        <taxon>Vertebrata</taxon>
        <taxon>Euteleostomi</taxon>
        <taxon>Actinopterygii</taxon>
        <taxon>Neopterygii</taxon>
        <taxon>Teleostei</taxon>
        <taxon>Anguilliformes</taxon>
        <taxon>Anguillidae</taxon>
        <taxon>Anguilla</taxon>
    </lineage>
</organism>
<proteinExistence type="predicted"/>